<evidence type="ECO:0000313" key="2">
    <source>
        <dbReference type="Proteomes" id="UP000826725"/>
    </source>
</evidence>
<keyword evidence="2" id="KW-1185">Reference proteome</keyword>
<dbReference type="EMBL" id="AP024086">
    <property type="protein sequence ID" value="BCL60933.1"/>
    <property type="molecule type" value="Genomic_DNA"/>
</dbReference>
<dbReference type="AlphaFoldDB" id="A0A8D5JDD3"/>
<organism evidence="1 2">
    <name type="scientific">Desulfomarina profundi</name>
    <dbReference type="NCBI Taxonomy" id="2772557"/>
    <lineage>
        <taxon>Bacteria</taxon>
        <taxon>Pseudomonadati</taxon>
        <taxon>Thermodesulfobacteriota</taxon>
        <taxon>Desulfobulbia</taxon>
        <taxon>Desulfobulbales</taxon>
        <taxon>Desulfobulbaceae</taxon>
        <taxon>Desulfomarina</taxon>
    </lineage>
</organism>
<sequence>MLNFYKTFVVMGQKKDTTSSTEKFKIYSPEEAFQHLTQIRSEEEQQLYVATDEILFHVWDALCISIDKKCRDEYLPYLPHVFDLLKNTSDGREIYEYLIYIEERLGTPPGDNLAPRRANRTVDILLKYRTAILRSSSREEE</sequence>
<reference evidence="1" key="1">
    <citation type="submission" date="2020-09" db="EMBL/GenBank/DDBJ databases">
        <title>Desulfogranum mesoprofundum gen. nov., sp. nov., a novel mesophilic, sulfate-reducing chemolithoautotroph isolated from a deep-sea hydrothermal vent chimney in the Suiyo Seamount.</title>
        <authorList>
            <person name="Hashimoto Y."/>
            <person name="Nakagawa S."/>
        </authorList>
    </citation>
    <scope>NUCLEOTIDE SEQUENCE</scope>
    <source>
        <strain evidence="1">KT2</strain>
    </source>
</reference>
<name>A0A8D5JDD3_9BACT</name>
<gene>
    <name evidence="1" type="ORF">DGMP_16260</name>
</gene>
<dbReference type="Proteomes" id="UP000826725">
    <property type="component" value="Chromosome"/>
</dbReference>
<dbReference type="KEGG" id="dbk:DGMP_16260"/>
<accession>A0A8D5JDD3</accession>
<proteinExistence type="predicted"/>
<evidence type="ECO:0000313" key="1">
    <source>
        <dbReference type="EMBL" id="BCL60933.1"/>
    </source>
</evidence>
<protein>
    <submittedName>
        <fullName evidence="1">Uncharacterized protein</fullName>
    </submittedName>
</protein>